<proteinExistence type="predicted"/>
<comment type="caution">
    <text evidence="1">The sequence shown here is derived from an EMBL/GenBank/DDBJ whole genome shotgun (WGS) entry which is preliminary data.</text>
</comment>
<feature type="non-terminal residue" evidence="1">
    <location>
        <position position="1"/>
    </location>
</feature>
<keyword evidence="2" id="KW-1185">Reference proteome</keyword>
<evidence type="ECO:0000313" key="1">
    <source>
        <dbReference type="EMBL" id="CAG8678927.1"/>
    </source>
</evidence>
<name>A0A9N9EHL5_FUNMO</name>
<dbReference type="Proteomes" id="UP000789375">
    <property type="component" value="Unassembled WGS sequence"/>
</dbReference>
<reference evidence="1" key="1">
    <citation type="submission" date="2021-06" db="EMBL/GenBank/DDBJ databases">
        <authorList>
            <person name="Kallberg Y."/>
            <person name="Tangrot J."/>
            <person name="Rosling A."/>
        </authorList>
    </citation>
    <scope>NUCLEOTIDE SEQUENCE</scope>
    <source>
        <strain evidence="1">87-6 pot B 2015</strain>
    </source>
</reference>
<protein>
    <submittedName>
        <fullName evidence="1">13206_t:CDS:1</fullName>
    </submittedName>
</protein>
<dbReference type="AlphaFoldDB" id="A0A9N9EHL5"/>
<sequence>GGTVSVDRNKKIARKSDYLDHLDLDRTYTLEEFEIIKRSAQKSHFKLDKSGDRSYVANTNFQGNCCIEKRRTTPSVIGTSRLDRTIACLPRRWFYTRNKRDSSSKCCLNAKNIYRNLTQEQGSSVRGQNA</sequence>
<accession>A0A9N9EHL5</accession>
<evidence type="ECO:0000313" key="2">
    <source>
        <dbReference type="Proteomes" id="UP000789375"/>
    </source>
</evidence>
<gene>
    <name evidence="1" type="ORF">FMOSSE_LOCUS12783</name>
</gene>
<organism evidence="1 2">
    <name type="scientific">Funneliformis mosseae</name>
    <name type="common">Endomycorrhizal fungus</name>
    <name type="synonym">Glomus mosseae</name>
    <dbReference type="NCBI Taxonomy" id="27381"/>
    <lineage>
        <taxon>Eukaryota</taxon>
        <taxon>Fungi</taxon>
        <taxon>Fungi incertae sedis</taxon>
        <taxon>Mucoromycota</taxon>
        <taxon>Glomeromycotina</taxon>
        <taxon>Glomeromycetes</taxon>
        <taxon>Glomerales</taxon>
        <taxon>Glomeraceae</taxon>
        <taxon>Funneliformis</taxon>
    </lineage>
</organism>
<dbReference type="EMBL" id="CAJVPP010006497">
    <property type="protein sequence ID" value="CAG8678927.1"/>
    <property type="molecule type" value="Genomic_DNA"/>
</dbReference>